<sequence length="498" mass="55085">MTDDDVDDAGVASPSSEVSTTVETIHGRESASYQCNWSQTNLRLPSLQHTNDGETMYLRLPNSSQLDLDDGDDSDSDDTVDFRPSLMQLDHYLATSPPLASTTHRLLFDNNIDNHNNNSTGKCTDDCANSKPTRDDNRRRLSAPYHQLISPSNSGRVINVIQGEIAHCTPSQVDILVSDDATTCHIVAIWSRYVGVDSDSKEGSLMATMAHIDGPGYGGCIKDAVGEHIKHHSSCVSDSDKGNVIPSLHTNNDDDRGIIQVYVHIMGGFNDEDGRSIEITNDVMQAFAAVSREYDCHSIRRGVPRMQITLETCAVATANDDGTGCPLGRGMAMDVTTGRVFLAEVDDVDYVISNPMTTSCDGIVTVDHKVPMNDGFISARGPAATLRSVRIWESAFYASHRKQVKKLCVIHQPSDDFLIIEPFYFTPHNSLNRLLRCSDEELLRRTSTSPRVEKSNFVSKVRESFMYMNQNNSSEVFSLGRPIKYCRVGLNGWVRHNN</sequence>
<evidence type="ECO:0000256" key="1">
    <source>
        <dbReference type="SAM" id="MobiDB-lite"/>
    </source>
</evidence>
<dbReference type="Pfam" id="PF14736">
    <property type="entry name" value="N_Asn_amidohyd"/>
    <property type="match status" value="2"/>
</dbReference>
<comment type="caution">
    <text evidence="2">The sequence shown here is derived from an EMBL/GenBank/DDBJ whole genome shotgun (WGS) entry which is preliminary data.</text>
</comment>
<proteinExistence type="predicted"/>
<dbReference type="PANTHER" id="PTHR12498:SF0">
    <property type="entry name" value="PROTEIN N-TERMINAL ASPARAGINE AMIDOHYDROLASE"/>
    <property type="match status" value="1"/>
</dbReference>
<dbReference type="Proteomes" id="UP001530293">
    <property type="component" value="Unassembled WGS sequence"/>
</dbReference>
<keyword evidence="3" id="KW-1185">Reference proteome</keyword>
<protein>
    <submittedName>
        <fullName evidence="2">Uncharacterized protein</fullName>
    </submittedName>
</protein>
<feature type="region of interest" description="Disordered" evidence="1">
    <location>
        <begin position="1"/>
        <end position="23"/>
    </location>
</feature>
<dbReference type="InterPro" id="IPR026750">
    <property type="entry name" value="NTAN1"/>
</dbReference>
<dbReference type="EMBL" id="JALLBG020000215">
    <property type="protein sequence ID" value="KAL3758962.1"/>
    <property type="molecule type" value="Genomic_DNA"/>
</dbReference>
<dbReference type="PANTHER" id="PTHR12498">
    <property type="entry name" value="N-TERMINAL ASPARAGINE AMIDOHYDROLASE"/>
    <property type="match status" value="1"/>
</dbReference>
<accession>A0ABD3M9S0</accession>
<evidence type="ECO:0000313" key="2">
    <source>
        <dbReference type="EMBL" id="KAL3758962.1"/>
    </source>
</evidence>
<gene>
    <name evidence="2" type="ORF">ACHAWU_003033</name>
</gene>
<evidence type="ECO:0000313" key="3">
    <source>
        <dbReference type="Proteomes" id="UP001530293"/>
    </source>
</evidence>
<organism evidence="2 3">
    <name type="scientific">Discostella pseudostelligera</name>
    <dbReference type="NCBI Taxonomy" id="259834"/>
    <lineage>
        <taxon>Eukaryota</taxon>
        <taxon>Sar</taxon>
        <taxon>Stramenopiles</taxon>
        <taxon>Ochrophyta</taxon>
        <taxon>Bacillariophyta</taxon>
        <taxon>Coscinodiscophyceae</taxon>
        <taxon>Thalassiosirophycidae</taxon>
        <taxon>Stephanodiscales</taxon>
        <taxon>Stephanodiscaceae</taxon>
        <taxon>Discostella</taxon>
    </lineage>
</organism>
<dbReference type="AlphaFoldDB" id="A0ABD3M9S0"/>
<name>A0ABD3M9S0_9STRA</name>
<reference evidence="2 3" key="1">
    <citation type="submission" date="2024-10" db="EMBL/GenBank/DDBJ databases">
        <title>Updated reference genomes for cyclostephanoid diatoms.</title>
        <authorList>
            <person name="Roberts W.R."/>
            <person name="Alverson A.J."/>
        </authorList>
    </citation>
    <scope>NUCLEOTIDE SEQUENCE [LARGE SCALE GENOMIC DNA]</scope>
    <source>
        <strain evidence="2 3">AJA232-27</strain>
    </source>
</reference>